<keyword evidence="2" id="KW-0812">Transmembrane</keyword>
<accession>A0A5N5MQD0</accession>
<dbReference type="AlphaFoldDB" id="A0A5N5MQD0"/>
<name>A0A5N5MQD0_9ROSI</name>
<evidence type="ECO:0000313" key="4">
    <source>
        <dbReference type="Proteomes" id="UP000326939"/>
    </source>
</evidence>
<evidence type="ECO:0000256" key="2">
    <source>
        <dbReference type="SAM" id="Phobius"/>
    </source>
</evidence>
<gene>
    <name evidence="3" type="ORF">DKX38_008146</name>
</gene>
<feature type="compositionally biased region" description="Polar residues" evidence="1">
    <location>
        <begin position="26"/>
        <end position="36"/>
    </location>
</feature>
<reference evidence="4" key="1">
    <citation type="journal article" date="2019" name="Gigascience">
        <title>De novo genome assembly of the endangered Acer yangbiense, a plant species with extremely small populations endemic to Yunnan Province, China.</title>
        <authorList>
            <person name="Yang J."/>
            <person name="Wariss H.M."/>
            <person name="Tao L."/>
            <person name="Zhang R."/>
            <person name="Yun Q."/>
            <person name="Hollingsworth P."/>
            <person name="Dao Z."/>
            <person name="Luo G."/>
            <person name="Guo H."/>
            <person name="Ma Y."/>
            <person name="Sun W."/>
        </authorList>
    </citation>
    <scope>NUCLEOTIDE SEQUENCE [LARGE SCALE GENOMIC DNA]</scope>
    <source>
        <strain evidence="4">cv. br00</strain>
    </source>
</reference>
<organism evidence="3 4">
    <name type="scientific">Salix brachista</name>
    <dbReference type="NCBI Taxonomy" id="2182728"/>
    <lineage>
        <taxon>Eukaryota</taxon>
        <taxon>Viridiplantae</taxon>
        <taxon>Streptophyta</taxon>
        <taxon>Embryophyta</taxon>
        <taxon>Tracheophyta</taxon>
        <taxon>Spermatophyta</taxon>
        <taxon>Magnoliopsida</taxon>
        <taxon>eudicotyledons</taxon>
        <taxon>Gunneridae</taxon>
        <taxon>Pentapetalae</taxon>
        <taxon>rosids</taxon>
        <taxon>fabids</taxon>
        <taxon>Malpighiales</taxon>
        <taxon>Salicaceae</taxon>
        <taxon>Saliceae</taxon>
        <taxon>Salix</taxon>
    </lineage>
</organism>
<evidence type="ECO:0000256" key="1">
    <source>
        <dbReference type="SAM" id="MobiDB-lite"/>
    </source>
</evidence>
<feature type="compositionally biased region" description="Polar residues" evidence="1">
    <location>
        <begin position="62"/>
        <end position="71"/>
    </location>
</feature>
<sequence>MMSLFSSFDALIAESFGQKLRLSFSASKEGNSQPQVESKKKMEMSEGSSDKSSTSSSSKSSPVNINKPLQQQKMRLSVSPYKIKLFHSRPLSPRITYTRMAMGAMSVTVTVVAAAAGIYVFDKSHSKAQCHVQELGSRRRSSSENMVANVKKTSQPAEVVVNDKPWTSPSFSKTLLTASVIASHALIRLY</sequence>
<proteinExistence type="predicted"/>
<evidence type="ECO:0000313" key="3">
    <source>
        <dbReference type="EMBL" id="KAB5557237.1"/>
    </source>
</evidence>
<dbReference type="EMBL" id="VDCV01000005">
    <property type="protein sequence ID" value="KAB5557237.1"/>
    <property type="molecule type" value="Genomic_DNA"/>
</dbReference>
<feature type="region of interest" description="Disordered" evidence="1">
    <location>
        <begin position="26"/>
        <end position="71"/>
    </location>
</feature>
<comment type="caution">
    <text evidence="3">The sequence shown here is derived from an EMBL/GenBank/DDBJ whole genome shotgun (WGS) entry which is preliminary data.</text>
</comment>
<dbReference type="Proteomes" id="UP000326939">
    <property type="component" value="Chromosome 5"/>
</dbReference>
<protein>
    <submittedName>
        <fullName evidence="3">Uncharacterized protein</fullName>
    </submittedName>
</protein>
<keyword evidence="2" id="KW-1133">Transmembrane helix</keyword>
<feature type="compositionally biased region" description="Low complexity" evidence="1">
    <location>
        <begin position="45"/>
        <end position="61"/>
    </location>
</feature>
<feature type="transmembrane region" description="Helical" evidence="2">
    <location>
        <begin position="100"/>
        <end position="121"/>
    </location>
</feature>
<keyword evidence="2" id="KW-0472">Membrane</keyword>
<keyword evidence="4" id="KW-1185">Reference proteome</keyword>